<proteinExistence type="inferred from homology"/>
<protein>
    <recommendedName>
        <fullName evidence="6">Isocitrate dehydrogenase [NAD] subunit, mitochondrial</fullName>
    </recommendedName>
</protein>
<keyword evidence="9" id="KW-1185">Reference proteome</keyword>
<feature type="domain" description="Isopropylmalate dehydrogenase-like" evidence="7">
    <location>
        <begin position="64"/>
        <end position="392"/>
    </location>
</feature>
<dbReference type="PROSITE" id="PS00470">
    <property type="entry name" value="IDH_IMDH"/>
    <property type="match status" value="1"/>
</dbReference>
<dbReference type="GO" id="GO:0000287">
    <property type="term" value="F:magnesium ion binding"/>
    <property type="evidence" value="ECO:0007669"/>
    <property type="project" value="UniProtKB-UniRule"/>
</dbReference>
<dbReference type="Proteomes" id="UP000475862">
    <property type="component" value="Unassembled WGS sequence"/>
</dbReference>
<dbReference type="GO" id="GO:0016616">
    <property type="term" value="F:oxidoreductase activity, acting on the CH-OH group of donors, NAD or NADP as acceptor"/>
    <property type="evidence" value="ECO:0007669"/>
    <property type="project" value="InterPro"/>
</dbReference>
<dbReference type="GO" id="GO:0006102">
    <property type="term" value="P:isocitrate metabolic process"/>
    <property type="evidence" value="ECO:0007669"/>
    <property type="project" value="TreeGrafter"/>
</dbReference>
<dbReference type="Gene3D" id="3.40.718.10">
    <property type="entry name" value="Isopropylmalate Dehydrogenase"/>
    <property type="match status" value="1"/>
</dbReference>
<keyword evidence="4 6" id="KW-0809">Transit peptide</keyword>
<dbReference type="GO" id="GO:0051287">
    <property type="term" value="F:NAD binding"/>
    <property type="evidence" value="ECO:0007669"/>
    <property type="project" value="UniProtKB-UniRule"/>
</dbReference>
<evidence type="ECO:0000256" key="5">
    <source>
        <dbReference type="ARBA" id="ARBA00023128"/>
    </source>
</evidence>
<dbReference type="PANTHER" id="PTHR11835:SF42">
    <property type="entry name" value="ISOCITRATE DEHYDROGENASE [NAD] SUBUNIT BETA, MITOCHONDRIAL"/>
    <property type="match status" value="1"/>
</dbReference>
<comment type="similarity">
    <text evidence="2 6">Belongs to the isocitrate and isopropylmalate dehydrogenases family.</text>
</comment>
<keyword evidence="3 6" id="KW-0816">Tricarboxylic acid cycle</keyword>
<reference evidence="8 9" key="1">
    <citation type="submission" date="2019-08" db="EMBL/GenBank/DDBJ databases">
        <title>The genome of the soybean aphid Biotype 1, its phylome, world population structure and adaptation to the North American continent.</title>
        <authorList>
            <person name="Giordano R."/>
            <person name="Donthu R.K."/>
            <person name="Hernandez A.G."/>
            <person name="Wright C.L."/>
            <person name="Zimin A.V."/>
        </authorList>
    </citation>
    <scope>NUCLEOTIDE SEQUENCE [LARGE SCALE GENOMIC DNA]</scope>
    <source>
        <tissue evidence="8">Whole aphids</tissue>
    </source>
</reference>
<comment type="caution">
    <text evidence="8">The sequence shown here is derived from an EMBL/GenBank/DDBJ whole genome shotgun (WGS) entry which is preliminary data.</text>
</comment>
<dbReference type="SMART" id="SM01329">
    <property type="entry name" value="Iso_dh"/>
    <property type="match status" value="1"/>
</dbReference>
<evidence type="ECO:0000313" key="9">
    <source>
        <dbReference type="Proteomes" id="UP000475862"/>
    </source>
</evidence>
<comment type="subcellular location">
    <subcellularLocation>
        <location evidence="1 6">Mitochondrion</location>
    </subcellularLocation>
</comment>
<evidence type="ECO:0000256" key="4">
    <source>
        <dbReference type="ARBA" id="ARBA00022946"/>
    </source>
</evidence>
<dbReference type="InterPro" id="IPR024084">
    <property type="entry name" value="IsoPropMal-DH-like_dom"/>
</dbReference>
<accession>A0A6G0TYQ4</accession>
<dbReference type="GO" id="GO:0006099">
    <property type="term" value="P:tricarboxylic acid cycle"/>
    <property type="evidence" value="ECO:0007669"/>
    <property type="project" value="UniProtKB-UniRule"/>
</dbReference>
<keyword evidence="5 6" id="KW-0496">Mitochondrion</keyword>
<name>A0A6G0TYQ4_APHGL</name>
<gene>
    <name evidence="8" type="ORF">AGLY_003620</name>
</gene>
<dbReference type="InterPro" id="IPR004434">
    <property type="entry name" value="Isocitrate_DH_NAD"/>
</dbReference>
<dbReference type="GO" id="GO:0005739">
    <property type="term" value="C:mitochondrion"/>
    <property type="evidence" value="ECO:0007669"/>
    <property type="project" value="UniProtKB-SubCell"/>
</dbReference>
<dbReference type="AlphaFoldDB" id="A0A6G0TYQ4"/>
<dbReference type="OrthoDB" id="10261637at2759"/>
<evidence type="ECO:0000259" key="7">
    <source>
        <dbReference type="SMART" id="SM01329"/>
    </source>
</evidence>
<evidence type="ECO:0000256" key="3">
    <source>
        <dbReference type="ARBA" id="ARBA00022532"/>
    </source>
</evidence>
<dbReference type="SUPFAM" id="SSF53659">
    <property type="entry name" value="Isocitrate/Isopropylmalate dehydrogenase-like"/>
    <property type="match status" value="1"/>
</dbReference>
<evidence type="ECO:0000256" key="2">
    <source>
        <dbReference type="ARBA" id="ARBA00007769"/>
    </source>
</evidence>
<dbReference type="PANTHER" id="PTHR11835">
    <property type="entry name" value="DECARBOXYLATING DEHYDROGENASES-ISOCITRATE, ISOPROPYLMALATE, TARTRATE"/>
    <property type="match status" value="1"/>
</dbReference>
<evidence type="ECO:0000256" key="1">
    <source>
        <dbReference type="ARBA" id="ARBA00004173"/>
    </source>
</evidence>
<evidence type="ECO:0000256" key="6">
    <source>
        <dbReference type="RuleBase" id="RU361266"/>
    </source>
</evidence>
<dbReference type="NCBIfam" id="TIGR00175">
    <property type="entry name" value="mito_nad_idh"/>
    <property type="match status" value="1"/>
</dbReference>
<dbReference type="InterPro" id="IPR019818">
    <property type="entry name" value="IsoCit/isopropylmalate_DH_CS"/>
</dbReference>
<evidence type="ECO:0000313" key="8">
    <source>
        <dbReference type="EMBL" id="KAE9541629.1"/>
    </source>
</evidence>
<dbReference type="Pfam" id="PF00180">
    <property type="entry name" value="Iso_dh"/>
    <property type="match status" value="1"/>
</dbReference>
<sequence>MSILKNGMKLLMNRSAQNALGNKCLHTPSSLDAAKTVNIKSPIARAFASSELNEDKYSNMPAERITCTLIPGDGVYPELMNSVQTVLKAIGAPIDFETILFSEVQHSSSAQVEDVIKSINRNRICLMGALMSPDVSYSGELQNLHMKLRKGLDLYSNVVHVVSWPGVASRHKNIDMVIIRELTEGEYSALEHESVDGVVECLKIVTASKSQRIAKFAFDYAIRNKRERVTCVHKANIMKLGDGLFLKSCSEIKQLYPSVNFEAMIVDNCTMQMVSNPQQFDILVMPNLYGNILDNLAAGLVGGAGVVASSSFSPECAVFEPGARHVFQTAVGKNIANPTAMLMCASKMLRHVNLQHYSESIRTAIREVLAAGKVRTRDLGGSSSTHEFTDAVIKAILNLISCTQYTKIFQFIVLKILLNSCIQILIA</sequence>
<dbReference type="FunFam" id="3.40.718.10:FF:000001">
    <property type="entry name" value="Isocitrate dehydrogenase [NAD] subunit, mitochondrial"/>
    <property type="match status" value="1"/>
</dbReference>
<dbReference type="EMBL" id="VYZN01000012">
    <property type="protein sequence ID" value="KAE9541629.1"/>
    <property type="molecule type" value="Genomic_DNA"/>
</dbReference>
<organism evidence="8 9">
    <name type="scientific">Aphis glycines</name>
    <name type="common">Soybean aphid</name>
    <dbReference type="NCBI Taxonomy" id="307491"/>
    <lineage>
        <taxon>Eukaryota</taxon>
        <taxon>Metazoa</taxon>
        <taxon>Ecdysozoa</taxon>
        <taxon>Arthropoda</taxon>
        <taxon>Hexapoda</taxon>
        <taxon>Insecta</taxon>
        <taxon>Pterygota</taxon>
        <taxon>Neoptera</taxon>
        <taxon>Paraneoptera</taxon>
        <taxon>Hemiptera</taxon>
        <taxon>Sternorrhyncha</taxon>
        <taxon>Aphidomorpha</taxon>
        <taxon>Aphidoidea</taxon>
        <taxon>Aphididae</taxon>
        <taxon>Aphidini</taxon>
        <taxon>Aphis</taxon>
        <taxon>Aphis</taxon>
    </lineage>
</organism>